<organism evidence="1 2">
    <name type="scientific">Candidatus Avoscillospira avicola</name>
    <dbReference type="NCBI Taxonomy" id="2840706"/>
    <lineage>
        <taxon>Bacteria</taxon>
        <taxon>Bacillati</taxon>
        <taxon>Bacillota</taxon>
        <taxon>Clostridia</taxon>
        <taxon>Eubacteriales</taxon>
        <taxon>Oscillospiraceae</taxon>
        <taxon>Oscillospiraceae incertae sedis</taxon>
        <taxon>Candidatus Avoscillospira</taxon>
    </lineage>
</organism>
<dbReference type="InterPro" id="IPR017853">
    <property type="entry name" value="GH"/>
</dbReference>
<dbReference type="InterPro" id="IPR002252">
    <property type="entry name" value="Glyco_hydro_36"/>
</dbReference>
<dbReference type="Proteomes" id="UP000824239">
    <property type="component" value="Unassembled WGS sequence"/>
</dbReference>
<dbReference type="PRINTS" id="PR00743">
    <property type="entry name" value="GLHYDRLASE36"/>
</dbReference>
<gene>
    <name evidence="1" type="ORF">IAA53_08970</name>
</gene>
<evidence type="ECO:0000313" key="2">
    <source>
        <dbReference type="Proteomes" id="UP000824239"/>
    </source>
</evidence>
<dbReference type="InterPro" id="IPR038417">
    <property type="entry name" value="Alpga-gal_N_sf"/>
</dbReference>
<name>A0A9D1DIS1_9FIRM</name>
<comment type="caution">
    <text evidence="1">The sequence shown here is derived from an EMBL/GenBank/DDBJ whole genome shotgun (WGS) entry which is preliminary data.</text>
</comment>
<reference evidence="1" key="2">
    <citation type="journal article" date="2021" name="PeerJ">
        <title>Extensive microbial diversity within the chicken gut microbiome revealed by metagenomics and culture.</title>
        <authorList>
            <person name="Gilroy R."/>
            <person name="Ravi A."/>
            <person name="Getino M."/>
            <person name="Pursley I."/>
            <person name="Horton D.L."/>
            <person name="Alikhan N.F."/>
            <person name="Baker D."/>
            <person name="Gharbi K."/>
            <person name="Hall N."/>
            <person name="Watson M."/>
            <person name="Adriaenssens E.M."/>
            <person name="Foster-Nyarko E."/>
            <person name="Jarju S."/>
            <person name="Secka A."/>
            <person name="Antonio M."/>
            <person name="Oren A."/>
            <person name="Chaudhuri R.R."/>
            <person name="La Ragione R."/>
            <person name="Hildebrand F."/>
            <person name="Pallen M.J."/>
        </authorList>
    </citation>
    <scope>NUCLEOTIDE SEQUENCE</scope>
    <source>
        <strain evidence="1">ChiBcec15-4380</strain>
    </source>
</reference>
<proteinExistence type="predicted"/>
<dbReference type="CDD" id="cd14791">
    <property type="entry name" value="GH36"/>
    <property type="match status" value="1"/>
</dbReference>
<dbReference type="GO" id="GO:0004557">
    <property type="term" value="F:alpha-galactosidase activity"/>
    <property type="evidence" value="ECO:0007669"/>
    <property type="project" value="InterPro"/>
</dbReference>
<accession>A0A9D1DIS1</accession>
<dbReference type="SUPFAM" id="SSF51445">
    <property type="entry name" value="(Trans)glycosidases"/>
    <property type="match status" value="1"/>
</dbReference>
<dbReference type="GO" id="GO:0016052">
    <property type="term" value="P:carbohydrate catabolic process"/>
    <property type="evidence" value="ECO:0007669"/>
    <property type="project" value="InterPro"/>
</dbReference>
<dbReference type="InterPro" id="IPR013785">
    <property type="entry name" value="Aldolase_TIM"/>
</dbReference>
<sequence length="694" mass="77173">MKFDLLLEIPLGDMMARYVLERESGQLELQMLPAAISAPVEPARQRREPQGLVQAYFTGEETPRGYGNGGTYNQSGTVKALRVVEQQRRPAGGGVEVATVLEHPNGCRFTHYLSWDGNAPVVTVWTEVENRGTEPATLEQLASFSLGGLSPLLNGAAPGQLRLHRLRSGWSMEGRLCTDLLERLNLEPSWARHGVRWERFGQVGSLPVNGWFPWMVLEDAENGAFWGCLLAHNASWQMEVCRQDDAVALTGGLADYGFGHWRKTLRPGARFQSPPAYLTVCRGKDVDDAARRLVHAMDVAIPAAPLPLFFNEYCTTWGVPSEQSVAAQLACLRGKGFTHFVMDAGWYKPEDNSWEDALGDYQVSRALFPGGIEKTVEAIRAEGLVPGIWFEPETVGKTARAYGETEHLLQRDGHVITTPTRRFWDLRDPWVRDYLHARVINFLRDKGFGYVKLDYNDSIGLGCDGAESLGEGLRQQMEAVRDFYRQLRAEVPGIQMELCASGGHRLEPGMLGLFDFASFSDAHECAAIPIVAANLHRCMQPGQAQIWAVLRKEESLQRIGYSLAAAMLGAMCISGDVTELTAVQWQAVDRGITFYRRAAEIIRRGTSYRFGPEILSYNTPRGWQCLLREGENGEALAVFHQFGCLEDALCSIPWNGGEILAVYDCCRSQVTVQAGMLQWRPAAEMSAVAVLRKR</sequence>
<evidence type="ECO:0000313" key="1">
    <source>
        <dbReference type="EMBL" id="HIR51386.1"/>
    </source>
</evidence>
<dbReference type="Gene3D" id="3.20.20.70">
    <property type="entry name" value="Aldolase class I"/>
    <property type="match status" value="1"/>
</dbReference>
<dbReference type="Pfam" id="PF02065">
    <property type="entry name" value="Melibiase"/>
    <property type="match status" value="1"/>
</dbReference>
<dbReference type="AlphaFoldDB" id="A0A9D1DIS1"/>
<reference evidence="1" key="1">
    <citation type="submission" date="2020-10" db="EMBL/GenBank/DDBJ databases">
        <authorList>
            <person name="Gilroy R."/>
        </authorList>
    </citation>
    <scope>NUCLEOTIDE SEQUENCE</scope>
    <source>
        <strain evidence="1">ChiBcec15-4380</strain>
    </source>
</reference>
<dbReference type="Gene3D" id="2.70.98.60">
    <property type="entry name" value="alpha-galactosidase from lactobacil brevis"/>
    <property type="match status" value="1"/>
</dbReference>
<dbReference type="EMBL" id="DVHE01000068">
    <property type="protein sequence ID" value="HIR51386.1"/>
    <property type="molecule type" value="Genomic_DNA"/>
</dbReference>
<protein>
    <submittedName>
        <fullName evidence="1">Alpha-galactosidase</fullName>
    </submittedName>
</protein>